<dbReference type="OMA" id="WTNRANA"/>
<dbReference type="InterPro" id="IPR011013">
    <property type="entry name" value="Gal_mutarotase_sf_dom"/>
</dbReference>
<keyword evidence="3" id="KW-1185">Reference proteome</keyword>
<dbReference type="GO" id="GO:0006013">
    <property type="term" value="P:mannose metabolic process"/>
    <property type="evidence" value="ECO:0007669"/>
    <property type="project" value="InterPro"/>
</dbReference>
<feature type="domain" description="Glycosyl hydrolase family 38 C-terminal" evidence="1">
    <location>
        <begin position="1"/>
        <end position="55"/>
    </location>
</feature>
<dbReference type="Proteomes" id="UP000298652">
    <property type="component" value="Chromosome 8"/>
</dbReference>
<evidence type="ECO:0000259" key="1">
    <source>
        <dbReference type="Pfam" id="PF07748"/>
    </source>
</evidence>
<dbReference type="Gramene" id="TKW00952">
    <property type="protein sequence ID" value="TKW00952"/>
    <property type="gene ID" value="SEVIR_8G146933v2"/>
</dbReference>
<dbReference type="EMBL" id="CM016559">
    <property type="protein sequence ID" value="TKW00952.1"/>
    <property type="molecule type" value="Genomic_DNA"/>
</dbReference>
<accession>A0A4U6TH50</accession>
<evidence type="ECO:0000313" key="2">
    <source>
        <dbReference type="EMBL" id="TKW00952.1"/>
    </source>
</evidence>
<dbReference type="PANTHER" id="PTHR11607:SF3">
    <property type="entry name" value="LYSOSOMAL ALPHA-MANNOSIDASE"/>
    <property type="match status" value="1"/>
</dbReference>
<dbReference type="PANTHER" id="PTHR11607">
    <property type="entry name" value="ALPHA-MANNOSIDASE"/>
    <property type="match status" value="1"/>
</dbReference>
<organism evidence="2 3">
    <name type="scientific">Setaria viridis</name>
    <name type="common">Green bristlegrass</name>
    <name type="synonym">Setaria italica subsp. viridis</name>
    <dbReference type="NCBI Taxonomy" id="4556"/>
    <lineage>
        <taxon>Eukaryota</taxon>
        <taxon>Viridiplantae</taxon>
        <taxon>Streptophyta</taxon>
        <taxon>Embryophyta</taxon>
        <taxon>Tracheophyta</taxon>
        <taxon>Spermatophyta</taxon>
        <taxon>Magnoliopsida</taxon>
        <taxon>Liliopsida</taxon>
        <taxon>Poales</taxon>
        <taxon>Poaceae</taxon>
        <taxon>PACMAD clade</taxon>
        <taxon>Panicoideae</taxon>
        <taxon>Panicodae</taxon>
        <taxon>Paniceae</taxon>
        <taxon>Cenchrinae</taxon>
        <taxon>Setaria</taxon>
    </lineage>
</organism>
<dbReference type="Pfam" id="PF07748">
    <property type="entry name" value="Glyco_hydro_38C"/>
    <property type="match status" value="1"/>
</dbReference>
<protein>
    <recommendedName>
        <fullName evidence="1">Glycosyl hydrolase family 38 C-terminal domain-containing protein</fullName>
    </recommendedName>
</protein>
<dbReference type="AlphaFoldDB" id="A0A4U6TH50"/>
<name>A0A4U6TH50_SETVI</name>
<proteinExistence type="predicted"/>
<sequence length="82" mass="9746">MATNKTFYTDSSGRDFIKRIRDYRSEWKIEVHQPIAGNYYPVNLGIYVEDGSKEFCTGRQVSWRFKYKRWTNRANATQEATP</sequence>
<dbReference type="Gene3D" id="2.70.98.30">
    <property type="entry name" value="Golgi alpha-mannosidase II, domain 4"/>
    <property type="match status" value="1"/>
</dbReference>
<gene>
    <name evidence="2" type="ORF">SEVIR_8G146933v2</name>
</gene>
<dbReference type="GO" id="GO:0004559">
    <property type="term" value="F:alpha-mannosidase activity"/>
    <property type="evidence" value="ECO:0007669"/>
    <property type="project" value="InterPro"/>
</dbReference>
<reference evidence="2" key="1">
    <citation type="submission" date="2019-03" db="EMBL/GenBank/DDBJ databases">
        <title>WGS assembly of Setaria viridis.</title>
        <authorList>
            <person name="Huang P."/>
            <person name="Jenkins J."/>
            <person name="Grimwood J."/>
            <person name="Barry K."/>
            <person name="Healey A."/>
            <person name="Mamidi S."/>
            <person name="Sreedasyam A."/>
            <person name="Shu S."/>
            <person name="Feldman M."/>
            <person name="Wu J."/>
            <person name="Yu Y."/>
            <person name="Chen C."/>
            <person name="Johnson J."/>
            <person name="Rokhsar D."/>
            <person name="Baxter I."/>
            <person name="Schmutz J."/>
            <person name="Brutnell T."/>
            <person name="Kellogg E."/>
        </authorList>
    </citation>
    <scope>NUCLEOTIDE SEQUENCE [LARGE SCALE GENOMIC DNA]</scope>
</reference>
<dbReference type="GO" id="GO:0030246">
    <property type="term" value="F:carbohydrate binding"/>
    <property type="evidence" value="ECO:0007669"/>
    <property type="project" value="InterPro"/>
</dbReference>
<dbReference type="InterPro" id="IPR050843">
    <property type="entry name" value="Glycosyl_Hydrlase_38"/>
</dbReference>
<dbReference type="SUPFAM" id="SSF74650">
    <property type="entry name" value="Galactose mutarotase-like"/>
    <property type="match status" value="1"/>
</dbReference>
<dbReference type="InterPro" id="IPR011682">
    <property type="entry name" value="Glyco_hydro_38_C"/>
</dbReference>
<evidence type="ECO:0000313" key="3">
    <source>
        <dbReference type="Proteomes" id="UP000298652"/>
    </source>
</evidence>